<reference evidence="8" key="1">
    <citation type="submission" date="2023-02" db="EMBL/GenBank/DDBJ databases">
        <title>Tahibacter soli sp. nov. isolated from soil.</title>
        <authorList>
            <person name="Baek J.H."/>
            <person name="Lee J.K."/>
            <person name="Choi D.G."/>
            <person name="Jeon C.O."/>
        </authorList>
    </citation>
    <scope>NUCLEOTIDE SEQUENCE</scope>
    <source>
        <strain evidence="8">BL</strain>
    </source>
</reference>
<dbReference type="PANTHER" id="PTHR10795">
    <property type="entry name" value="PROPROTEIN CONVERTASE SUBTILISIN/KEXIN"/>
    <property type="match status" value="1"/>
</dbReference>
<dbReference type="GO" id="GO:0004252">
    <property type="term" value="F:serine-type endopeptidase activity"/>
    <property type="evidence" value="ECO:0007669"/>
    <property type="project" value="UniProtKB-UniRule"/>
</dbReference>
<evidence type="ECO:0000256" key="2">
    <source>
        <dbReference type="ARBA" id="ARBA00022801"/>
    </source>
</evidence>
<feature type="active site" description="Charge relay system" evidence="4 5">
    <location>
        <position position="176"/>
    </location>
</feature>
<proteinExistence type="inferred from homology"/>
<dbReference type="InterPro" id="IPR008979">
    <property type="entry name" value="Galactose-bd-like_sf"/>
</dbReference>
<keyword evidence="6" id="KW-0732">Signal</keyword>
<dbReference type="InterPro" id="IPR023828">
    <property type="entry name" value="Peptidase_S8_Ser-AS"/>
</dbReference>
<sequence length="1044" mass="106318">MKKIFLNKISGAIVAALAATALAHAAEHRERYIVSFAEPGLLHYAGGVASLRATAPAATGARRLAAGSDASRAYSRYLETQRAAHVAAMAAALGRDVPVTHSYAVTVNGVATELTAAEAARVATLDGVEGVRKAGVETVDTYRGPTYIGADAVWNGSAAPLGIGTRGEGIVVGVIDSGAHSAHPSFADDASCGFGATNRKLVSVSDCSASSGGICTGPSPEANAENGHGVHVGGTAVGNRLDLSTTPAPLLPAPYTSMSGVAPCARLRSYKVCETNSCDGAAILSGIENAIADDVDVVNFSISGGSSPWTDSDRAFLDAVGADIVVVASAGNTGVVTNPVGNVNHRGPWMASTAAVTHDRNVVGAGTLAVTGPGMPPATLGALAIRPGSGLDPGVAATGATLRYPTANPDGCGDYAPGYFDGTLALIDRGDCTFEEKINRAAAAGATAVVVANDDPESIYMNVGTASLPAYSLDQADAAVLKAFLGATGGTDVAVDFVPALQRGNVLATFSLRGPTSGTLVNLTKPDFAAPGVNIYAPFDAAGGEYRYLSGTSMASPHAAGAAALLRALHPAWTPSEVRSVLQTTAVPNGYGDNATTPWTQEDVGSGRIDVARAARASLVLDETYARFVAANPAGGTLDLRALNLPALRDVDCTPACVFTRTVTNRGTTPGRWSASFEGPPEVFGVTVEPAQFDLAPGESRTLTLTAAPRYGTVMQEVAYGTIVLRDANGGSVDQRLTVAIRGEGTFVYLDIDAAATAVRDECAANAGPGNGIAEPGEFVHLRVPVTAQGSAFHNVTAALSYPAPAGVHYLASSVALGDVALGQTRDAELTVQLDAGAACLADFALPIRVTSDAGAYDARVTVHSGLDGFRPLDVPRPIPDGTADAATSRIDVPQSATLAGLAVRVTVEHGWVGDLTLKLRSPSGTEVTLLDRPGVPATGDFGCGNRNVDVTFADGEADAEGACTANVGERWPVLRARPVQPLAAFVGENTAGAWQLTATDAAGGYAGRILRWELVPTPAFTPICTVCAAPAERVFADGFDGNP</sequence>
<name>A0A9X4BLL5_9GAMM</name>
<accession>A0A9X4BLL5</accession>
<dbReference type="Pfam" id="PF01483">
    <property type="entry name" value="P_proprotein"/>
    <property type="match status" value="1"/>
</dbReference>
<evidence type="ECO:0000256" key="1">
    <source>
        <dbReference type="ARBA" id="ARBA00022670"/>
    </source>
</evidence>
<dbReference type="InterPro" id="IPR000209">
    <property type="entry name" value="Peptidase_S8/S53_dom"/>
</dbReference>
<dbReference type="Pfam" id="PF17766">
    <property type="entry name" value="fn3_6"/>
    <property type="match status" value="1"/>
</dbReference>
<evidence type="ECO:0000256" key="3">
    <source>
        <dbReference type="ARBA" id="ARBA00022825"/>
    </source>
</evidence>
<gene>
    <name evidence="8" type="ORF">OD750_017700</name>
</gene>
<dbReference type="Proteomes" id="UP001139971">
    <property type="component" value="Unassembled WGS sequence"/>
</dbReference>
<dbReference type="InterPro" id="IPR036852">
    <property type="entry name" value="Peptidase_S8/S53_dom_sf"/>
</dbReference>
<dbReference type="PROSITE" id="PS51829">
    <property type="entry name" value="P_HOMO_B"/>
    <property type="match status" value="1"/>
</dbReference>
<dbReference type="GO" id="GO:0006508">
    <property type="term" value="P:proteolysis"/>
    <property type="evidence" value="ECO:0007669"/>
    <property type="project" value="UniProtKB-KW"/>
</dbReference>
<dbReference type="InterPro" id="IPR013783">
    <property type="entry name" value="Ig-like_fold"/>
</dbReference>
<evidence type="ECO:0000256" key="5">
    <source>
        <dbReference type="PROSITE-ProRule" id="PRU01240"/>
    </source>
</evidence>
<dbReference type="Gene3D" id="3.40.50.200">
    <property type="entry name" value="Peptidase S8/S53 domain"/>
    <property type="match status" value="1"/>
</dbReference>
<dbReference type="Pfam" id="PF02225">
    <property type="entry name" value="PA"/>
    <property type="match status" value="1"/>
</dbReference>
<dbReference type="RefSeq" id="WP_272842023.1">
    <property type="nucleotide sequence ID" value="NZ_JAOVZO020000018.1"/>
</dbReference>
<evidence type="ECO:0000256" key="4">
    <source>
        <dbReference type="PIRSR" id="PIRSR615500-1"/>
    </source>
</evidence>
<dbReference type="InterPro" id="IPR041469">
    <property type="entry name" value="Subtilisin-like_FN3"/>
</dbReference>
<dbReference type="PROSITE" id="PS00138">
    <property type="entry name" value="SUBTILASE_SER"/>
    <property type="match status" value="1"/>
</dbReference>
<feature type="domain" description="P/Homo B" evidence="7">
    <location>
        <begin position="862"/>
        <end position="1023"/>
    </location>
</feature>
<evidence type="ECO:0000313" key="9">
    <source>
        <dbReference type="Proteomes" id="UP001139971"/>
    </source>
</evidence>
<feature type="signal peptide" evidence="6">
    <location>
        <begin position="1"/>
        <end position="25"/>
    </location>
</feature>
<dbReference type="PRINTS" id="PR00723">
    <property type="entry name" value="SUBTILISIN"/>
</dbReference>
<feature type="active site" description="Charge relay system" evidence="4 5">
    <location>
        <position position="228"/>
    </location>
</feature>
<organism evidence="8 9">
    <name type="scientific">Tahibacter soli</name>
    <dbReference type="NCBI Taxonomy" id="2983605"/>
    <lineage>
        <taxon>Bacteria</taxon>
        <taxon>Pseudomonadati</taxon>
        <taxon>Pseudomonadota</taxon>
        <taxon>Gammaproteobacteria</taxon>
        <taxon>Lysobacterales</taxon>
        <taxon>Rhodanobacteraceae</taxon>
        <taxon>Tahibacter</taxon>
    </lineage>
</organism>
<keyword evidence="1 5" id="KW-0645">Protease</keyword>
<feature type="chain" id="PRO_5040730365" evidence="6">
    <location>
        <begin position="26"/>
        <end position="1044"/>
    </location>
</feature>
<dbReference type="AlphaFoldDB" id="A0A9X4BLL5"/>
<feature type="active site" description="Charge relay system" evidence="4 5">
    <location>
        <position position="553"/>
    </location>
</feature>
<dbReference type="PROSITE" id="PS51892">
    <property type="entry name" value="SUBTILASE"/>
    <property type="match status" value="1"/>
</dbReference>
<comment type="similarity">
    <text evidence="5">Belongs to the peptidase S8 family.</text>
</comment>
<evidence type="ECO:0000256" key="6">
    <source>
        <dbReference type="SAM" id="SignalP"/>
    </source>
</evidence>
<dbReference type="Gene3D" id="3.50.30.30">
    <property type="match status" value="1"/>
</dbReference>
<keyword evidence="3 5" id="KW-0720">Serine protease</keyword>
<dbReference type="InterPro" id="IPR015500">
    <property type="entry name" value="Peptidase_S8_subtilisin-rel"/>
</dbReference>
<dbReference type="EMBL" id="JAOVZO020000018">
    <property type="protein sequence ID" value="MDC8014384.1"/>
    <property type="molecule type" value="Genomic_DNA"/>
</dbReference>
<keyword evidence="9" id="KW-1185">Reference proteome</keyword>
<dbReference type="Gene3D" id="2.60.40.10">
    <property type="entry name" value="Immunoglobulins"/>
    <property type="match status" value="1"/>
</dbReference>
<evidence type="ECO:0000259" key="7">
    <source>
        <dbReference type="PROSITE" id="PS51829"/>
    </source>
</evidence>
<keyword evidence="2 5" id="KW-0378">Hydrolase</keyword>
<comment type="caution">
    <text evidence="8">The sequence shown here is derived from an EMBL/GenBank/DDBJ whole genome shotgun (WGS) entry which is preliminary data.</text>
</comment>
<dbReference type="Pfam" id="PF00082">
    <property type="entry name" value="Peptidase_S8"/>
    <property type="match status" value="1"/>
</dbReference>
<protein>
    <submittedName>
        <fullName evidence="8">S8 family serine peptidase</fullName>
    </submittedName>
</protein>
<dbReference type="SUPFAM" id="SSF52743">
    <property type="entry name" value="Subtilisin-like"/>
    <property type="match status" value="1"/>
</dbReference>
<dbReference type="InterPro" id="IPR045051">
    <property type="entry name" value="SBT"/>
</dbReference>
<evidence type="ECO:0000313" key="8">
    <source>
        <dbReference type="EMBL" id="MDC8014384.1"/>
    </source>
</evidence>
<dbReference type="SUPFAM" id="SSF49785">
    <property type="entry name" value="Galactose-binding domain-like"/>
    <property type="match status" value="1"/>
</dbReference>
<dbReference type="SUPFAM" id="SSF52025">
    <property type="entry name" value="PA domain"/>
    <property type="match status" value="1"/>
</dbReference>
<dbReference type="InterPro" id="IPR003137">
    <property type="entry name" value="PA_domain"/>
</dbReference>
<dbReference type="Gene3D" id="2.60.120.260">
    <property type="entry name" value="Galactose-binding domain-like"/>
    <property type="match status" value="1"/>
</dbReference>
<dbReference type="InterPro" id="IPR046450">
    <property type="entry name" value="PA_dom_sf"/>
</dbReference>
<dbReference type="InterPro" id="IPR002884">
    <property type="entry name" value="P_dom"/>
</dbReference>